<protein>
    <submittedName>
        <fullName evidence="2">Uncharacterized protein</fullName>
    </submittedName>
</protein>
<dbReference type="VEuPathDB" id="MicrosporidiaDB:A0H76_2857"/>
<accession>A0A1X0Q5E8</accession>
<dbReference type="EMBL" id="LTAI01002243">
    <property type="protein sequence ID" value="ORD92832.1"/>
    <property type="molecule type" value="Genomic_DNA"/>
</dbReference>
<sequence>MWSLSIPLNWSIDSGYLSFINLKTLSFKSFPSIICFLYFSIKLGNINLIKQKTFVTLTFGYQK</sequence>
<dbReference type="Proteomes" id="UP000192501">
    <property type="component" value="Unassembled WGS sequence"/>
</dbReference>
<evidence type="ECO:0000256" key="1">
    <source>
        <dbReference type="SAM" id="Phobius"/>
    </source>
</evidence>
<keyword evidence="1" id="KW-1133">Transmembrane helix</keyword>
<evidence type="ECO:0000313" key="3">
    <source>
        <dbReference type="Proteomes" id="UP000192501"/>
    </source>
</evidence>
<feature type="transmembrane region" description="Helical" evidence="1">
    <location>
        <begin position="20"/>
        <end position="41"/>
    </location>
</feature>
<dbReference type="AlphaFoldDB" id="A0A1X0Q5E8"/>
<evidence type="ECO:0000313" key="2">
    <source>
        <dbReference type="EMBL" id="ORD92832.1"/>
    </source>
</evidence>
<keyword evidence="1" id="KW-0472">Membrane</keyword>
<keyword evidence="1" id="KW-0812">Transmembrane</keyword>
<organism evidence="2 3">
    <name type="scientific">Hepatospora eriocheir</name>
    <dbReference type="NCBI Taxonomy" id="1081669"/>
    <lineage>
        <taxon>Eukaryota</taxon>
        <taxon>Fungi</taxon>
        <taxon>Fungi incertae sedis</taxon>
        <taxon>Microsporidia</taxon>
        <taxon>Hepatosporidae</taxon>
        <taxon>Hepatospora</taxon>
    </lineage>
</organism>
<proteinExistence type="predicted"/>
<gene>
    <name evidence="2" type="ORF">A0H76_2857</name>
</gene>
<name>A0A1X0Q5E8_9MICR</name>
<reference evidence="2 3" key="1">
    <citation type="journal article" date="2017" name="Environ. Microbiol.">
        <title>Decay of the glycolytic pathway and adaptation to intranuclear parasitism within Enterocytozoonidae microsporidia.</title>
        <authorList>
            <person name="Wiredu Boakye D."/>
            <person name="Jaroenlak P."/>
            <person name="Prachumwat A."/>
            <person name="Williams T.A."/>
            <person name="Bateman K.S."/>
            <person name="Itsathitphaisarn O."/>
            <person name="Sritunyalucksana K."/>
            <person name="Paszkiewicz K.H."/>
            <person name="Moore K.A."/>
            <person name="Stentiford G.D."/>
            <person name="Williams B.A."/>
        </authorList>
    </citation>
    <scope>NUCLEOTIDE SEQUENCE [LARGE SCALE GENOMIC DNA]</scope>
    <source>
        <strain evidence="3">canceri</strain>
    </source>
</reference>
<comment type="caution">
    <text evidence="2">The sequence shown here is derived from an EMBL/GenBank/DDBJ whole genome shotgun (WGS) entry which is preliminary data.</text>
</comment>